<accession>A0A699TBG6</accession>
<gene>
    <name evidence="1" type="ORF">Tci_879169</name>
</gene>
<name>A0A699TBG6_TANCI</name>
<sequence length="132" mass="14948">MALDHVSSDPDPQCQRTALKHDSLSPGPKCQENVPQADRTVTMSNELDLLFSPMFAELLNGSSQVVSKSSPPLLTSDFWALLLYFVEVFEQRTFGEESLQKQSMHEESYLRISCLCQFEQFLLELEVLFGQA</sequence>
<organism evidence="1">
    <name type="scientific">Tanacetum cinerariifolium</name>
    <name type="common">Dalmatian daisy</name>
    <name type="synonym">Chrysanthemum cinerariifolium</name>
    <dbReference type="NCBI Taxonomy" id="118510"/>
    <lineage>
        <taxon>Eukaryota</taxon>
        <taxon>Viridiplantae</taxon>
        <taxon>Streptophyta</taxon>
        <taxon>Embryophyta</taxon>
        <taxon>Tracheophyta</taxon>
        <taxon>Spermatophyta</taxon>
        <taxon>Magnoliopsida</taxon>
        <taxon>eudicotyledons</taxon>
        <taxon>Gunneridae</taxon>
        <taxon>Pentapetalae</taxon>
        <taxon>asterids</taxon>
        <taxon>campanulids</taxon>
        <taxon>Asterales</taxon>
        <taxon>Asteraceae</taxon>
        <taxon>Asteroideae</taxon>
        <taxon>Anthemideae</taxon>
        <taxon>Anthemidinae</taxon>
        <taxon>Tanacetum</taxon>
    </lineage>
</organism>
<proteinExistence type="predicted"/>
<reference evidence="1" key="1">
    <citation type="journal article" date="2019" name="Sci. Rep.">
        <title>Draft genome of Tanacetum cinerariifolium, the natural source of mosquito coil.</title>
        <authorList>
            <person name="Yamashiro T."/>
            <person name="Shiraishi A."/>
            <person name="Satake H."/>
            <person name="Nakayama K."/>
        </authorList>
    </citation>
    <scope>NUCLEOTIDE SEQUENCE</scope>
</reference>
<evidence type="ECO:0000313" key="1">
    <source>
        <dbReference type="EMBL" id="GFD07200.1"/>
    </source>
</evidence>
<comment type="caution">
    <text evidence="1">The sequence shown here is derived from an EMBL/GenBank/DDBJ whole genome shotgun (WGS) entry which is preliminary data.</text>
</comment>
<dbReference type="EMBL" id="BKCJ011229907">
    <property type="protein sequence ID" value="GFD07200.1"/>
    <property type="molecule type" value="Genomic_DNA"/>
</dbReference>
<dbReference type="AlphaFoldDB" id="A0A699TBG6"/>
<protein>
    <submittedName>
        <fullName evidence="1">Uncharacterized protein</fullName>
    </submittedName>
</protein>